<dbReference type="PROSITE" id="PS51257">
    <property type="entry name" value="PROKAR_LIPOPROTEIN"/>
    <property type="match status" value="1"/>
</dbReference>
<accession>A0ABY1Q8R3</accession>
<comment type="caution">
    <text evidence="2">The sequence shown here is derived from an EMBL/GenBank/DDBJ whole genome shotgun (WGS) entry which is preliminary data.</text>
</comment>
<reference evidence="2 3" key="1">
    <citation type="submission" date="2017-05" db="EMBL/GenBank/DDBJ databases">
        <authorList>
            <person name="Varghese N."/>
            <person name="Submissions S."/>
        </authorList>
    </citation>
    <scope>NUCLEOTIDE SEQUENCE [LARGE SCALE GENOMIC DNA]</scope>
    <source>
        <strain evidence="2 3">DSM 25457</strain>
    </source>
</reference>
<protein>
    <recommendedName>
        <fullName evidence="4">Secreted protein</fullName>
    </recommendedName>
</protein>
<evidence type="ECO:0000256" key="1">
    <source>
        <dbReference type="SAM" id="SignalP"/>
    </source>
</evidence>
<gene>
    <name evidence="2" type="ORF">SAMN06265222_10845</name>
</gene>
<dbReference type="RefSeq" id="WP_283433425.1">
    <property type="nucleotide sequence ID" value="NZ_CAWLDM010000001.1"/>
</dbReference>
<dbReference type="Proteomes" id="UP001158067">
    <property type="component" value="Unassembled WGS sequence"/>
</dbReference>
<evidence type="ECO:0008006" key="4">
    <source>
        <dbReference type="Google" id="ProtNLM"/>
    </source>
</evidence>
<name>A0ABY1Q8R3_9BACT</name>
<keyword evidence="3" id="KW-1185">Reference proteome</keyword>
<sequence>MKRRFSCYTILLFCAVGLVGCGGDGSGLVTEQGSMTIQEYEQLQADIEAKDAELRDADE</sequence>
<dbReference type="EMBL" id="FXUG01000008">
    <property type="protein sequence ID" value="SMP63306.1"/>
    <property type="molecule type" value="Genomic_DNA"/>
</dbReference>
<evidence type="ECO:0000313" key="3">
    <source>
        <dbReference type="Proteomes" id="UP001158067"/>
    </source>
</evidence>
<keyword evidence="1" id="KW-0732">Signal</keyword>
<feature type="chain" id="PRO_5045345399" description="Secreted protein" evidence="1">
    <location>
        <begin position="22"/>
        <end position="59"/>
    </location>
</feature>
<evidence type="ECO:0000313" key="2">
    <source>
        <dbReference type="EMBL" id="SMP63306.1"/>
    </source>
</evidence>
<feature type="signal peptide" evidence="1">
    <location>
        <begin position="1"/>
        <end position="21"/>
    </location>
</feature>
<proteinExistence type="predicted"/>
<organism evidence="2 3">
    <name type="scientific">Neorhodopirellula lusitana</name>
    <dbReference type="NCBI Taxonomy" id="445327"/>
    <lineage>
        <taxon>Bacteria</taxon>
        <taxon>Pseudomonadati</taxon>
        <taxon>Planctomycetota</taxon>
        <taxon>Planctomycetia</taxon>
        <taxon>Pirellulales</taxon>
        <taxon>Pirellulaceae</taxon>
        <taxon>Neorhodopirellula</taxon>
    </lineage>
</organism>